<dbReference type="InterPro" id="IPR016162">
    <property type="entry name" value="Ald_DH_N"/>
</dbReference>
<dbReference type="Proteomes" id="UP001164472">
    <property type="component" value="Chromosome"/>
</dbReference>
<evidence type="ECO:0000256" key="3">
    <source>
        <dbReference type="PIRNR" id="PIRNR036492"/>
    </source>
</evidence>
<dbReference type="PIRSF" id="PIRSF036492">
    <property type="entry name" value="ALDH"/>
    <property type="match status" value="1"/>
</dbReference>
<dbReference type="Pfam" id="PF00171">
    <property type="entry name" value="Aldedh"/>
    <property type="match status" value="1"/>
</dbReference>
<evidence type="ECO:0000256" key="1">
    <source>
        <dbReference type="ARBA" id="ARBA00009986"/>
    </source>
</evidence>
<dbReference type="SUPFAM" id="SSF53720">
    <property type="entry name" value="ALDH-like"/>
    <property type="match status" value="1"/>
</dbReference>
<comment type="similarity">
    <text evidence="1 3">Belongs to the aldehyde dehydrogenase family.</text>
</comment>
<accession>A0A9E8HJG2</accession>
<evidence type="ECO:0000256" key="2">
    <source>
        <dbReference type="ARBA" id="ARBA00023002"/>
    </source>
</evidence>
<sequence length="515" mass="56269">MNAIAVKNSVTLETLYEINESSDEQVKEAFQTARQGFQDLKKTTVKERVEALKKVRDAIYENRELIVDKVVLETGKSRTDALVSEAMGVLDYADWLIANAPKILADEKAHTPLALMGKKSKIYHEALGVVLIIAPWNYPFNIAMVSILTALAAGNSVVFKPSEITPLSGLIEEMMSASPLFRQCVNVVYGTGLTAQKLIDQRPAKIFFTGSARTGKKILSQAANYLIPVELELGGKDQMIVFEDVNIERTVAGCLWGAMTNAGQSCTSVERVYVHKSIYQPFVEKLKEECAKLVLNSGDDGDADIGGITADFQLDIIRKQVDEAKSAGANVIAGGEMLSDDMPFYLPTIIEDATTDMTVLSQETFGPVLTISAFTSEQAVIDESNNTDFGLSASVWSKDLKRADRVARALEVGAVSINNVMLTEGNPALPFGGTKQSGFGRVKGAEGLRGMTQSKALLVDTQSAKIEANWYPYTRKKYQLFSQFIEALFGKGLQKWVKFAISGLKLESESQKPRG</sequence>
<dbReference type="GO" id="GO:0006081">
    <property type="term" value="P:aldehyde metabolic process"/>
    <property type="evidence" value="ECO:0007669"/>
    <property type="project" value="InterPro"/>
</dbReference>
<dbReference type="Gene3D" id="3.40.309.10">
    <property type="entry name" value="Aldehyde Dehydrogenase, Chain A, domain 2"/>
    <property type="match status" value="1"/>
</dbReference>
<dbReference type="CDD" id="cd07099">
    <property type="entry name" value="ALDH_DDALDH"/>
    <property type="match status" value="1"/>
</dbReference>
<dbReference type="EMBL" id="CP101527">
    <property type="protein sequence ID" value="UZW74472.1"/>
    <property type="molecule type" value="Genomic_DNA"/>
</dbReference>
<organism evidence="6 7">
    <name type="scientific">Alkalimarinus sediminis</name>
    <dbReference type="NCBI Taxonomy" id="1632866"/>
    <lineage>
        <taxon>Bacteria</taxon>
        <taxon>Pseudomonadati</taxon>
        <taxon>Pseudomonadota</taxon>
        <taxon>Gammaproteobacteria</taxon>
        <taxon>Alteromonadales</taxon>
        <taxon>Alteromonadaceae</taxon>
        <taxon>Alkalimarinus</taxon>
    </lineage>
</organism>
<feature type="domain" description="Aldehyde dehydrogenase" evidence="5">
    <location>
        <begin position="4"/>
        <end position="456"/>
    </location>
</feature>
<dbReference type="InterPro" id="IPR016161">
    <property type="entry name" value="Ald_DH/histidinol_DH"/>
</dbReference>
<protein>
    <recommendedName>
        <fullName evidence="3">Aldehyde dehydrogenase</fullName>
    </recommendedName>
</protein>
<dbReference type="FunFam" id="3.40.309.10:FF:000009">
    <property type="entry name" value="Aldehyde dehydrogenase A"/>
    <property type="match status" value="1"/>
</dbReference>
<gene>
    <name evidence="6" type="ORF">NNL22_15825</name>
</gene>
<name>A0A9E8HJG2_9ALTE</name>
<dbReference type="GO" id="GO:0016620">
    <property type="term" value="F:oxidoreductase activity, acting on the aldehyde or oxo group of donors, NAD or NADP as acceptor"/>
    <property type="evidence" value="ECO:0007669"/>
    <property type="project" value="InterPro"/>
</dbReference>
<dbReference type="RefSeq" id="WP_251812584.1">
    <property type="nucleotide sequence ID" value="NZ_CP101527.1"/>
</dbReference>
<feature type="active site" evidence="4">
    <location>
        <position position="232"/>
    </location>
</feature>
<proteinExistence type="inferred from homology"/>
<evidence type="ECO:0000259" key="5">
    <source>
        <dbReference type="Pfam" id="PF00171"/>
    </source>
</evidence>
<evidence type="ECO:0000313" key="6">
    <source>
        <dbReference type="EMBL" id="UZW74472.1"/>
    </source>
</evidence>
<dbReference type="PANTHER" id="PTHR11699">
    <property type="entry name" value="ALDEHYDE DEHYDROGENASE-RELATED"/>
    <property type="match status" value="1"/>
</dbReference>
<feature type="active site" evidence="4">
    <location>
        <position position="266"/>
    </location>
</feature>
<dbReference type="AlphaFoldDB" id="A0A9E8HJG2"/>
<dbReference type="InterPro" id="IPR012394">
    <property type="entry name" value="Aldehyde_DH_NAD(P)"/>
</dbReference>
<dbReference type="InterPro" id="IPR016163">
    <property type="entry name" value="Ald_DH_C"/>
</dbReference>
<keyword evidence="2 3" id="KW-0560">Oxidoreductase</keyword>
<reference evidence="6" key="1">
    <citation type="submission" date="2022-07" db="EMBL/GenBank/DDBJ databases">
        <title>Alkalimarinus sp. nov., isolated from gut of a Alitta virens.</title>
        <authorList>
            <person name="Yang A.I."/>
            <person name="Shin N.-R."/>
        </authorList>
    </citation>
    <scope>NUCLEOTIDE SEQUENCE</scope>
    <source>
        <strain evidence="6">FA028</strain>
    </source>
</reference>
<dbReference type="Gene3D" id="3.40.605.10">
    <property type="entry name" value="Aldehyde Dehydrogenase, Chain A, domain 1"/>
    <property type="match status" value="1"/>
</dbReference>
<keyword evidence="7" id="KW-1185">Reference proteome</keyword>
<dbReference type="KEGG" id="asem:NNL22_15825"/>
<dbReference type="InterPro" id="IPR015590">
    <property type="entry name" value="Aldehyde_DH_dom"/>
</dbReference>
<evidence type="ECO:0000313" key="7">
    <source>
        <dbReference type="Proteomes" id="UP001164472"/>
    </source>
</evidence>
<evidence type="ECO:0000256" key="4">
    <source>
        <dbReference type="PIRSR" id="PIRSR036492-1"/>
    </source>
</evidence>